<dbReference type="InterPro" id="IPR043137">
    <property type="entry name" value="GGT_ssub_C"/>
</dbReference>
<dbReference type="Gene3D" id="1.10.246.130">
    <property type="match status" value="1"/>
</dbReference>
<organism evidence="1 2">
    <name type="scientific">Ancylobacter pratisalsi</name>
    <dbReference type="NCBI Taxonomy" id="1745854"/>
    <lineage>
        <taxon>Bacteria</taxon>
        <taxon>Pseudomonadati</taxon>
        <taxon>Pseudomonadota</taxon>
        <taxon>Alphaproteobacteria</taxon>
        <taxon>Hyphomicrobiales</taxon>
        <taxon>Xanthobacteraceae</taxon>
        <taxon>Ancylobacter</taxon>
    </lineage>
</organism>
<proteinExistence type="predicted"/>
<sequence length="536" mass="57154">MADHVHESVRAGRGIVAAPHHLAVEAGRAVLEEGGNAIEAALAAAAAIAVVYPHMNHIGGDGFWLIRDPKGRVSYIEAAGYAGAKATQAFYTERGYDAIPPRGPLAALTVPGQIGGWQVAHEHAALVGGRMPVRRLLESAIEHARTGNPVSASQHRLTQEKRAELDPVPGFRETFLAADGATPAIGATQRFERLADTLEHLGRAGLEDYYRGDVGREIAGDLERAGSPVTREDIRAYRAIRRAPLTVKLANMELWASPPPTQGLATLIILGVFERLGVAAPEGFAHVHGLIEATKRAFLIRDRVVTDYDHLLQDPDDFLTPTALAREAAAIDPRRAAPWPQPAKPGDTIWLGAADASGNVVSYIQSIYWEFGSGLVLPGTGVLMQNRGTSFSLDPRARNPLLPGRRPFHTLNPGMARLADGRTVAYGCMGGEGQPQTNAAVMSRYAMFGVPLGEAVARPRWVLGRTWGSDLVNLRIEGALDGAVAEQLERAGHDVERLAEPYSDMMGHAGAVVLHPNKAGVEGTHDPRADGGAAGV</sequence>
<dbReference type="KEGG" id="apra:G3A50_09430"/>
<dbReference type="AlphaFoldDB" id="A0A6P1YL95"/>
<name>A0A6P1YL95_9HYPH</name>
<dbReference type="SUPFAM" id="SSF56235">
    <property type="entry name" value="N-terminal nucleophile aminohydrolases (Ntn hydrolases)"/>
    <property type="match status" value="1"/>
</dbReference>
<dbReference type="EMBL" id="CP048630">
    <property type="protein sequence ID" value="QIB33905.1"/>
    <property type="molecule type" value="Genomic_DNA"/>
</dbReference>
<dbReference type="RefSeq" id="WP_163075000.1">
    <property type="nucleotide sequence ID" value="NZ_CP048630.1"/>
</dbReference>
<dbReference type="InterPro" id="IPR043138">
    <property type="entry name" value="GGT_lsub"/>
</dbReference>
<dbReference type="InterPro" id="IPR029055">
    <property type="entry name" value="Ntn_hydrolases_N"/>
</dbReference>
<dbReference type="PRINTS" id="PR01210">
    <property type="entry name" value="GGTRANSPTASE"/>
</dbReference>
<dbReference type="InterPro" id="IPR052896">
    <property type="entry name" value="GGT-like_enzyme"/>
</dbReference>
<dbReference type="GO" id="GO:0016740">
    <property type="term" value="F:transferase activity"/>
    <property type="evidence" value="ECO:0007669"/>
    <property type="project" value="UniProtKB-KW"/>
</dbReference>
<dbReference type="Gene3D" id="3.60.20.40">
    <property type="match status" value="1"/>
</dbReference>
<keyword evidence="1" id="KW-0808">Transferase</keyword>
<protein>
    <submittedName>
        <fullName evidence="1">Gamma-glutamyltransferase</fullName>
    </submittedName>
</protein>
<evidence type="ECO:0000313" key="2">
    <source>
        <dbReference type="Proteomes" id="UP000464751"/>
    </source>
</evidence>
<dbReference type="Proteomes" id="UP000464751">
    <property type="component" value="Chromosome"/>
</dbReference>
<gene>
    <name evidence="1" type="ORF">G3A50_09430</name>
</gene>
<evidence type="ECO:0000313" key="1">
    <source>
        <dbReference type="EMBL" id="QIB33905.1"/>
    </source>
</evidence>
<dbReference type="Pfam" id="PF01019">
    <property type="entry name" value="G_glu_transpept"/>
    <property type="match status" value="1"/>
</dbReference>
<keyword evidence="2" id="KW-1185">Reference proteome</keyword>
<accession>A0A6P1YL95</accession>
<dbReference type="PANTHER" id="PTHR43881">
    <property type="entry name" value="GAMMA-GLUTAMYLTRANSPEPTIDASE (AFU_ORTHOLOGUE AFUA_4G13580)"/>
    <property type="match status" value="1"/>
</dbReference>
<dbReference type="PANTHER" id="PTHR43881:SF5">
    <property type="entry name" value="GAMMA-GLUTAMYLTRANSPEPTIDASE"/>
    <property type="match status" value="1"/>
</dbReference>
<reference evidence="1 2" key="1">
    <citation type="submission" date="2020-02" db="EMBL/GenBank/DDBJ databases">
        <authorList>
            <person name="Li G."/>
        </authorList>
    </citation>
    <scope>NUCLEOTIDE SEQUENCE [LARGE SCALE GENOMIC DNA]</scope>
    <source>
        <strain evidence="1 2">DSM 102029</strain>
    </source>
</reference>